<reference evidence="7 8" key="1">
    <citation type="journal article" date="2016" name="Nat. Commun.">
        <title>Thousands of microbial genomes shed light on interconnected biogeochemical processes in an aquifer system.</title>
        <authorList>
            <person name="Anantharaman K."/>
            <person name="Brown C.T."/>
            <person name="Hug L.A."/>
            <person name="Sharon I."/>
            <person name="Castelle C.J."/>
            <person name="Probst A.J."/>
            <person name="Thomas B.C."/>
            <person name="Singh A."/>
            <person name="Wilkins M.J."/>
            <person name="Karaoz U."/>
            <person name="Brodie E.L."/>
            <person name="Williams K.H."/>
            <person name="Hubbard S.S."/>
            <person name="Banfield J.F."/>
        </authorList>
    </citation>
    <scope>NUCLEOTIDE SEQUENCE [LARGE SCALE GENOMIC DNA]</scope>
</reference>
<dbReference type="EC" id="5.4.99.-" evidence="5"/>
<dbReference type="Pfam" id="PF00849">
    <property type="entry name" value="PseudoU_synth_2"/>
    <property type="match status" value="1"/>
</dbReference>
<evidence type="ECO:0000256" key="2">
    <source>
        <dbReference type="ARBA" id="ARBA00023235"/>
    </source>
</evidence>
<dbReference type="Gene3D" id="3.30.2350.10">
    <property type="entry name" value="Pseudouridine synthase"/>
    <property type="match status" value="1"/>
</dbReference>
<dbReference type="PANTHER" id="PTHR21600">
    <property type="entry name" value="MITOCHONDRIAL RNA PSEUDOURIDINE SYNTHASE"/>
    <property type="match status" value="1"/>
</dbReference>
<accession>A0A1F5Q214</accession>
<evidence type="ECO:0000256" key="4">
    <source>
        <dbReference type="PROSITE-ProRule" id="PRU00182"/>
    </source>
</evidence>
<dbReference type="PROSITE" id="PS01129">
    <property type="entry name" value="PSI_RLU"/>
    <property type="match status" value="1"/>
</dbReference>
<dbReference type="SMART" id="SM00363">
    <property type="entry name" value="S4"/>
    <property type="match status" value="1"/>
</dbReference>
<dbReference type="InterPro" id="IPR020103">
    <property type="entry name" value="PsdUridine_synth_cat_dom_sf"/>
</dbReference>
<dbReference type="SUPFAM" id="SSF55174">
    <property type="entry name" value="Alpha-L RNA-binding motif"/>
    <property type="match status" value="1"/>
</dbReference>
<evidence type="ECO:0000313" key="8">
    <source>
        <dbReference type="Proteomes" id="UP000177281"/>
    </source>
</evidence>
<proteinExistence type="inferred from homology"/>
<evidence type="ECO:0000313" key="7">
    <source>
        <dbReference type="EMBL" id="OGE96196.1"/>
    </source>
</evidence>
<comment type="caution">
    <text evidence="7">The sequence shown here is derived from an EMBL/GenBank/DDBJ whole genome shotgun (WGS) entry which is preliminary data.</text>
</comment>
<dbReference type="GO" id="GO:0000455">
    <property type="term" value="P:enzyme-directed rRNA pseudouridine synthesis"/>
    <property type="evidence" value="ECO:0007669"/>
    <property type="project" value="TreeGrafter"/>
</dbReference>
<dbReference type="InterPro" id="IPR006224">
    <property type="entry name" value="PsdUridine_synth_RluA-like_CS"/>
</dbReference>
<keyword evidence="2 5" id="KW-0413">Isomerase</keyword>
<name>A0A1F5Q214_9BACT</name>
<organism evidence="7 8">
    <name type="scientific">Candidatus Doudnabacteria bacterium RIFCSPLOWO2_01_FULL_44_21</name>
    <dbReference type="NCBI Taxonomy" id="1817841"/>
    <lineage>
        <taxon>Bacteria</taxon>
        <taxon>Candidatus Doudnaibacteriota</taxon>
    </lineage>
</organism>
<evidence type="ECO:0000256" key="1">
    <source>
        <dbReference type="ARBA" id="ARBA00010876"/>
    </source>
</evidence>
<evidence type="ECO:0000256" key="5">
    <source>
        <dbReference type="RuleBase" id="RU362028"/>
    </source>
</evidence>
<dbReference type="CDD" id="cd00165">
    <property type="entry name" value="S4"/>
    <property type="match status" value="1"/>
</dbReference>
<dbReference type="NCBIfam" id="TIGR00005">
    <property type="entry name" value="rluA_subfam"/>
    <property type="match status" value="1"/>
</dbReference>
<comment type="function">
    <text evidence="5">Responsible for synthesis of pseudouridine from uracil.</text>
</comment>
<dbReference type="PANTHER" id="PTHR21600:SF87">
    <property type="entry name" value="RNA PSEUDOURIDYLATE SYNTHASE DOMAIN-CONTAINING PROTEIN 1"/>
    <property type="match status" value="1"/>
</dbReference>
<dbReference type="InterPro" id="IPR036986">
    <property type="entry name" value="S4_RNA-bd_sf"/>
</dbReference>
<dbReference type="EMBL" id="MFFB01000006">
    <property type="protein sequence ID" value="OGE96196.1"/>
    <property type="molecule type" value="Genomic_DNA"/>
</dbReference>
<dbReference type="SUPFAM" id="SSF55120">
    <property type="entry name" value="Pseudouridine synthase"/>
    <property type="match status" value="1"/>
</dbReference>
<dbReference type="GO" id="GO:0003723">
    <property type="term" value="F:RNA binding"/>
    <property type="evidence" value="ECO:0007669"/>
    <property type="project" value="UniProtKB-KW"/>
</dbReference>
<dbReference type="PROSITE" id="PS50889">
    <property type="entry name" value="S4"/>
    <property type="match status" value="1"/>
</dbReference>
<dbReference type="InterPro" id="IPR006225">
    <property type="entry name" value="PsdUridine_synth_RluC/D"/>
</dbReference>
<dbReference type="Pfam" id="PF01479">
    <property type="entry name" value="S4"/>
    <property type="match status" value="1"/>
</dbReference>
<dbReference type="CDD" id="cd02869">
    <property type="entry name" value="PseudoU_synth_RluA_like"/>
    <property type="match status" value="1"/>
</dbReference>
<gene>
    <name evidence="7" type="ORF">A3B10_02690</name>
</gene>
<comment type="catalytic activity">
    <reaction evidence="5">
        <text>a uridine in RNA = a pseudouridine in RNA</text>
        <dbReference type="Rhea" id="RHEA:48348"/>
        <dbReference type="Rhea" id="RHEA-COMP:12068"/>
        <dbReference type="Rhea" id="RHEA-COMP:12069"/>
        <dbReference type="ChEBI" id="CHEBI:65314"/>
        <dbReference type="ChEBI" id="CHEBI:65315"/>
    </reaction>
</comment>
<dbReference type="InterPro" id="IPR006145">
    <property type="entry name" value="PsdUridine_synth_RsuA/RluA"/>
</dbReference>
<keyword evidence="4" id="KW-0694">RNA-binding</keyword>
<dbReference type="STRING" id="1817841.A3B10_02690"/>
<dbReference type="GO" id="GO:0120159">
    <property type="term" value="F:rRNA pseudouridine synthase activity"/>
    <property type="evidence" value="ECO:0007669"/>
    <property type="project" value="UniProtKB-ARBA"/>
</dbReference>
<protein>
    <recommendedName>
        <fullName evidence="5">Pseudouridine synthase</fullName>
        <ecNumber evidence="5">5.4.99.-</ecNumber>
    </recommendedName>
</protein>
<dbReference type="AlphaFoldDB" id="A0A1F5Q214"/>
<dbReference type="InterPro" id="IPR002942">
    <property type="entry name" value="S4_RNA-bd"/>
</dbReference>
<dbReference type="Gene3D" id="3.10.290.10">
    <property type="entry name" value="RNA-binding S4 domain"/>
    <property type="match status" value="1"/>
</dbReference>
<dbReference type="InterPro" id="IPR050188">
    <property type="entry name" value="RluA_PseudoU_synthase"/>
</dbReference>
<dbReference type="Proteomes" id="UP000177281">
    <property type="component" value="Unassembled WGS sequence"/>
</dbReference>
<comment type="similarity">
    <text evidence="1 5">Belongs to the pseudouridine synthase RluA family.</text>
</comment>
<feature type="active site" evidence="3">
    <location>
        <position position="132"/>
    </location>
</feature>
<evidence type="ECO:0000256" key="3">
    <source>
        <dbReference type="PIRSR" id="PIRSR606225-1"/>
    </source>
</evidence>
<feature type="domain" description="RNA-binding S4" evidence="6">
    <location>
        <begin position="10"/>
        <end position="68"/>
    </location>
</feature>
<sequence length="315" mass="34964">MLEFAVEKKDRLDKFLAGKIPDVSRGRIQKAIKTGAVSVNGHKVSEPDWPLKIEDQIELPEFKPEALTASTLALKVVFENEDFAVIDKPAGLVVHPGAGNTEDTLANALLTRFPGIENVGEPHRPGIVHRLDEYTSGLILIAKTPRGYEYFKQQFLDHKIEKEYLALVSGVPAKQHDIINLPLEKVPLKQKMRVGSGKEAITEYWVLGEGKLDPSTSLHSARGKDSGESLQVALLRVKLHTGRTHQIRAHLAHIGCPIVGDKLYGKASPILDRQFLHAARLKFQLMDGTWLELVSELPTDLREVLTKLNINIPVS</sequence>
<evidence type="ECO:0000259" key="6">
    <source>
        <dbReference type="SMART" id="SM00363"/>
    </source>
</evidence>